<dbReference type="CDD" id="cd10839">
    <property type="entry name" value="cpPDZ1_DegP-like"/>
    <property type="match status" value="1"/>
</dbReference>
<dbReference type="InterPro" id="IPR011782">
    <property type="entry name" value="Pept_S1C_Do"/>
</dbReference>
<dbReference type="Pfam" id="PF13365">
    <property type="entry name" value="Trypsin_2"/>
    <property type="match status" value="1"/>
</dbReference>
<dbReference type="PANTHER" id="PTHR22939:SF129">
    <property type="entry name" value="SERINE PROTEASE HTRA2, MITOCHONDRIAL"/>
    <property type="match status" value="1"/>
</dbReference>
<keyword evidence="5 11" id="KW-0378">Hydrolase</keyword>
<dbReference type="Pfam" id="PF13180">
    <property type="entry name" value="PDZ_2"/>
    <property type="match status" value="1"/>
</dbReference>
<dbReference type="FunFam" id="2.40.10.10:FF:000001">
    <property type="entry name" value="Periplasmic serine protease DegS"/>
    <property type="match status" value="1"/>
</dbReference>
<dbReference type="PRINTS" id="PR00834">
    <property type="entry name" value="PROTEASES2C"/>
</dbReference>
<evidence type="ECO:0000256" key="8">
    <source>
        <dbReference type="PIRSR" id="PIRSR611782-2"/>
    </source>
</evidence>
<dbReference type="GO" id="GO:0006515">
    <property type="term" value="P:protein quality control for misfolded or incompletely synthesized proteins"/>
    <property type="evidence" value="ECO:0007669"/>
    <property type="project" value="TreeGrafter"/>
</dbReference>
<feature type="binding site" evidence="8">
    <location>
        <begin position="224"/>
        <end position="226"/>
    </location>
    <ligand>
        <name>substrate</name>
    </ligand>
</feature>
<protein>
    <submittedName>
        <fullName evidence="11">Periplasmic pH-dependent serine endoprotease DegQ</fullName>
        <ecNumber evidence="11">3.4.21.107</ecNumber>
    </submittedName>
</protein>
<evidence type="ECO:0000256" key="4">
    <source>
        <dbReference type="ARBA" id="ARBA00022737"/>
    </source>
</evidence>
<evidence type="ECO:0000256" key="5">
    <source>
        <dbReference type="ARBA" id="ARBA00022801"/>
    </source>
</evidence>
<dbReference type="GO" id="GO:0042597">
    <property type="term" value="C:periplasmic space"/>
    <property type="evidence" value="ECO:0007669"/>
    <property type="project" value="TreeGrafter"/>
</dbReference>
<evidence type="ECO:0000259" key="10">
    <source>
        <dbReference type="PROSITE" id="PS50106"/>
    </source>
</evidence>
<dbReference type="SMART" id="SM00228">
    <property type="entry name" value="PDZ"/>
    <property type="match status" value="2"/>
</dbReference>
<dbReference type="InterPro" id="IPR009003">
    <property type="entry name" value="Peptidase_S1_PA"/>
</dbReference>
<feature type="binding site" evidence="8">
    <location>
        <position position="152"/>
    </location>
    <ligand>
        <name>substrate</name>
    </ligand>
</feature>
<evidence type="ECO:0000256" key="7">
    <source>
        <dbReference type="PIRSR" id="PIRSR611782-1"/>
    </source>
</evidence>
<feature type="active site" description="Charge relay system" evidence="7">
    <location>
        <position position="122"/>
    </location>
</feature>
<evidence type="ECO:0000256" key="3">
    <source>
        <dbReference type="ARBA" id="ARBA00022729"/>
    </source>
</evidence>
<dbReference type="EC" id="3.4.21.107" evidence="11"/>
<dbReference type="EMBL" id="FMSV02000558">
    <property type="protein sequence ID" value="SEH09094.1"/>
    <property type="molecule type" value="Genomic_DNA"/>
</dbReference>
<dbReference type="Proteomes" id="UP000236724">
    <property type="component" value="Unassembled WGS sequence"/>
</dbReference>
<keyword evidence="6" id="KW-0720">Serine protease</keyword>
<reference evidence="11 12" key="1">
    <citation type="submission" date="2016-10" db="EMBL/GenBank/DDBJ databases">
        <authorList>
            <person name="de Groot N.N."/>
        </authorList>
    </citation>
    <scope>NUCLEOTIDE SEQUENCE [LARGE SCALE GENOMIC DNA]</scope>
    <source>
        <strain evidence="11">MBHS1</strain>
    </source>
</reference>
<feature type="active site" description="Charge relay system" evidence="7">
    <location>
        <position position="152"/>
    </location>
</feature>
<sequence length="469" mass="50972">MKTPYFFLLLFALPSLSACHAEQIDSTGIQRVALPLAIPQNNAQQALPSLAPILEKAMPAVVNIATRTKVRNFSSPLLKDPFFRFFFDVPELDEDRPSHKTQSLGSGVIIDKNKGWVVTNHHVIADADSIMVTLGDGRELEAKLLGADSETDIALLEIPQSSLSSLPLADSEKLRVGDFVLAIGSPFGLRQTVTSGIISALGRTGLGIEGYEDFIQTDASINPGNSGGPLINLRGELIGINTAILAPGGGNIGIGFAIPVNMVKKITEHLGAYGEVRRGVLGVEIQEITPALAKAMQLEDQKGVIVAQVDKDSAAEKAGLKVGDIILSLDQHPITSSSVMRNRVGLLRVGETVQLSILRQGKTRQLSATIRETPTRKGDLFSRYFKGAQLSETQLSTNSGERLPRLEFHRVAPDSNADKIGLRSGDILLSLNRTDIDSFKILSQFFEYRHRSLSIRILRGEQVIRIRVY</sequence>
<dbReference type="PROSITE" id="PS50106">
    <property type="entry name" value="PDZ"/>
    <property type="match status" value="1"/>
</dbReference>
<dbReference type="NCBIfam" id="TIGR02037">
    <property type="entry name" value="degP_htrA_DO"/>
    <property type="match status" value="1"/>
</dbReference>
<dbReference type="OrthoDB" id="9758917at2"/>
<dbReference type="RefSeq" id="WP_103922583.1">
    <property type="nucleotide sequence ID" value="NZ_FMSV02000558.1"/>
</dbReference>
<name>A0A1H6FJ99_9GAMM</name>
<dbReference type="InterPro" id="IPR001478">
    <property type="entry name" value="PDZ"/>
</dbReference>
<dbReference type="InterPro" id="IPR001940">
    <property type="entry name" value="Peptidase_S1C"/>
</dbReference>
<evidence type="ECO:0000313" key="12">
    <source>
        <dbReference type="Proteomes" id="UP000236724"/>
    </source>
</evidence>
<feature type="binding site" evidence="8">
    <location>
        <begin position="242"/>
        <end position="246"/>
    </location>
    <ligand>
        <name>substrate</name>
    </ligand>
</feature>
<dbReference type="Gene3D" id="2.40.10.120">
    <property type="match status" value="1"/>
</dbReference>
<keyword evidence="12" id="KW-1185">Reference proteome</keyword>
<feature type="active site" description="Charge relay system" evidence="7">
    <location>
        <position position="226"/>
    </location>
</feature>
<dbReference type="SUPFAM" id="SSF50156">
    <property type="entry name" value="PDZ domain-like"/>
    <property type="match status" value="2"/>
</dbReference>
<dbReference type="SUPFAM" id="SSF50494">
    <property type="entry name" value="Trypsin-like serine proteases"/>
    <property type="match status" value="1"/>
</dbReference>
<keyword evidence="4" id="KW-0677">Repeat</keyword>
<keyword evidence="2 11" id="KW-0645">Protease</keyword>
<evidence type="ECO:0000256" key="2">
    <source>
        <dbReference type="ARBA" id="ARBA00022670"/>
    </source>
</evidence>
<dbReference type="AlphaFoldDB" id="A0A1H6FJ99"/>
<feature type="chain" id="PRO_5039189812" evidence="9">
    <location>
        <begin position="21"/>
        <end position="469"/>
    </location>
</feature>
<evidence type="ECO:0000256" key="1">
    <source>
        <dbReference type="ARBA" id="ARBA00010541"/>
    </source>
</evidence>
<organism evidence="11 12">
    <name type="scientific">Candidatus Venteria ishoeyi</name>
    <dbReference type="NCBI Taxonomy" id="1899563"/>
    <lineage>
        <taxon>Bacteria</taxon>
        <taxon>Pseudomonadati</taxon>
        <taxon>Pseudomonadota</taxon>
        <taxon>Gammaproteobacteria</taxon>
        <taxon>Thiotrichales</taxon>
        <taxon>Thiotrichaceae</taxon>
        <taxon>Venteria</taxon>
    </lineage>
</organism>
<feature type="signal peptide" evidence="9">
    <location>
        <begin position="1"/>
        <end position="20"/>
    </location>
</feature>
<dbReference type="PROSITE" id="PS51257">
    <property type="entry name" value="PROKAR_LIPOPROTEIN"/>
    <property type="match status" value="1"/>
</dbReference>
<evidence type="ECO:0000256" key="6">
    <source>
        <dbReference type="ARBA" id="ARBA00022825"/>
    </source>
</evidence>
<dbReference type="Gene3D" id="2.30.42.10">
    <property type="match status" value="2"/>
</dbReference>
<comment type="similarity">
    <text evidence="1">Belongs to the peptidase S1C family.</text>
</comment>
<dbReference type="PANTHER" id="PTHR22939">
    <property type="entry name" value="SERINE PROTEASE FAMILY S1C HTRA-RELATED"/>
    <property type="match status" value="1"/>
</dbReference>
<gene>
    <name evidence="11" type="primary">degQ</name>
    <name evidence="11" type="ORF">MBHS_04988</name>
</gene>
<evidence type="ECO:0000256" key="9">
    <source>
        <dbReference type="SAM" id="SignalP"/>
    </source>
</evidence>
<dbReference type="InterPro" id="IPR036034">
    <property type="entry name" value="PDZ_sf"/>
</dbReference>
<feature type="domain" description="PDZ" evidence="10">
    <location>
        <begin position="278"/>
        <end position="361"/>
    </location>
</feature>
<dbReference type="GO" id="GO:0004252">
    <property type="term" value="F:serine-type endopeptidase activity"/>
    <property type="evidence" value="ECO:0007669"/>
    <property type="project" value="InterPro"/>
</dbReference>
<feature type="binding site" evidence="8">
    <location>
        <position position="122"/>
    </location>
    <ligand>
        <name>substrate</name>
    </ligand>
</feature>
<proteinExistence type="inferred from homology"/>
<accession>A0A1H6FJ99</accession>
<keyword evidence="3 9" id="KW-0732">Signal</keyword>
<evidence type="ECO:0000313" key="11">
    <source>
        <dbReference type="EMBL" id="SEH09094.1"/>
    </source>
</evidence>